<dbReference type="Proteomes" id="UP001055072">
    <property type="component" value="Unassembled WGS sequence"/>
</dbReference>
<accession>A0ACB8U0U8</accession>
<keyword evidence="2" id="KW-1185">Reference proteome</keyword>
<reference evidence="1" key="1">
    <citation type="journal article" date="2021" name="Environ. Microbiol.">
        <title>Gene family expansions and transcriptome signatures uncover fungal adaptations to wood decay.</title>
        <authorList>
            <person name="Hage H."/>
            <person name="Miyauchi S."/>
            <person name="Viragh M."/>
            <person name="Drula E."/>
            <person name="Min B."/>
            <person name="Chaduli D."/>
            <person name="Navarro D."/>
            <person name="Favel A."/>
            <person name="Norest M."/>
            <person name="Lesage-Meessen L."/>
            <person name="Balint B."/>
            <person name="Merenyi Z."/>
            <person name="de Eugenio L."/>
            <person name="Morin E."/>
            <person name="Martinez A.T."/>
            <person name="Baldrian P."/>
            <person name="Stursova M."/>
            <person name="Martinez M.J."/>
            <person name="Novotny C."/>
            <person name="Magnuson J.K."/>
            <person name="Spatafora J.W."/>
            <person name="Maurice S."/>
            <person name="Pangilinan J."/>
            <person name="Andreopoulos W."/>
            <person name="LaButti K."/>
            <person name="Hundley H."/>
            <person name="Na H."/>
            <person name="Kuo A."/>
            <person name="Barry K."/>
            <person name="Lipzen A."/>
            <person name="Henrissat B."/>
            <person name="Riley R."/>
            <person name="Ahrendt S."/>
            <person name="Nagy L.G."/>
            <person name="Grigoriev I.V."/>
            <person name="Martin F."/>
            <person name="Rosso M.N."/>
        </authorList>
    </citation>
    <scope>NUCLEOTIDE SEQUENCE</scope>
    <source>
        <strain evidence="1">CBS 384.51</strain>
    </source>
</reference>
<dbReference type="EMBL" id="MU274915">
    <property type="protein sequence ID" value="KAI0087977.1"/>
    <property type="molecule type" value="Genomic_DNA"/>
</dbReference>
<evidence type="ECO:0000313" key="2">
    <source>
        <dbReference type="Proteomes" id="UP001055072"/>
    </source>
</evidence>
<protein>
    <submittedName>
        <fullName evidence="1">Uncharacterized protein</fullName>
    </submittedName>
</protein>
<proteinExistence type="predicted"/>
<evidence type="ECO:0000313" key="1">
    <source>
        <dbReference type="EMBL" id="KAI0087977.1"/>
    </source>
</evidence>
<organism evidence="1 2">
    <name type="scientific">Irpex rosettiformis</name>
    <dbReference type="NCBI Taxonomy" id="378272"/>
    <lineage>
        <taxon>Eukaryota</taxon>
        <taxon>Fungi</taxon>
        <taxon>Dikarya</taxon>
        <taxon>Basidiomycota</taxon>
        <taxon>Agaricomycotina</taxon>
        <taxon>Agaricomycetes</taxon>
        <taxon>Polyporales</taxon>
        <taxon>Irpicaceae</taxon>
        <taxon>Irpex</taxon>
    </lineage>
</organism>
<sequence length="220" mass="24453">MLVIARIVLYTVFKILLVPVVWSVLDMCSAEALSTGHPLPHALSNTVSPHLERLLSAIEPYISSPPIRYCVLGRDINCGLQPGGHLTDFSDLDALLVCQFINTVWLYSISLADTLSTAFKSWGAFGCSLTFVSSCSLIVPAHSVTPQPDNQCAIVASANNRLALLRDRLLDCFRWVRKHSRAITVVLCMWVDDWEDFLDVWLIIERCLEAKTGKTSWTCG</sequence>
<gene>
    <name evidence="1" type="ORF">BDY19DRAFT_1057624</name>
</gene>
<comment type="caution">
    <text evidence="1">The sequence shown here is derived from an EMBL/GenBank/DDBJ whole genome shotgun (WGS) entry which is preliminary data.</text>
</comment>
<name>A0ACB8U0U8_9APHY</name>